<dbReference type="InterPro" id="IPR013094">
    <property type="entry name" value="AB_hydrolase_3"/>
</dbReference>
<sequence length="372" mass="39659">MYPWKFGVPMSAVSSVEQPGAAVGGVGGNHTHCVGSESHLVPRSSFLPGNSIQSKLLTHALRVTVKPVLGVWARIPSARWAAQVVDQAARVLPPLDGVGHRRVRLTDCDADWIQAHNADLHSVVLYLHGGGFLTGGLNTHRRLASRISQSAEASVLSVNYRLMPAHTIGDAVADGIAGYRWLLARGFVPAQIVIAGDSAGGYLAFMVALALADLDLPRPAGLVALSPLTDLDPTDKLQHPASARCPILPSSALVAMTALTARVELRARGVSELPPSPVDADLRGLPPVLLQVGSTDMLYPDASLMFDRLTDAGIPASLEIWDGQFHVFHVAADFLPEARRAIEHVAEFIRAVTTVRNDDSAPDPLDFVREIA</sequence>
<protein>
    <submittedName>
        <fullName evidence="5">Alpha/beta hydrolase</fullName>
    </submittedName>
</protein>
<name>A0AAE5A5P5_9NOCA</name>
<evidence type="ECO:0000259" key="4">
    <source>
        <dbReference type="Pfam" id="PF07859"/>
    </source>
</evidence>
<keyword evidence="2 5" id="KW-0378">Hydrolase</keyword>
<dbReference type="Pfam" id="PF07859">
    <property type="entry name" value="Abhydrolase_3"/>
    <property type="match status" value="1"/>
</dbReference>
<proteinExistence type="inferred from homology"/>
<feature type="active site" evidence="3">
    <location>
        <position position="198"/>
    </location>
</feature>
<dbReference type="Proteomes" id="UP001185863">
    <property type="component" value="Unassembled WGS sequence"/>
</dbReference>
<evidence type="ECO:0000256" key="3">
    <source>
        <dbReference type="PROSITE-ProRule" id="PRU10038"/>
    </source>
</evidence>
<comment type="similarity">
    <text evidence="1">Belongs to the 'GDXG' lipolytic enzyme family.</text>
</comment>
<comment type="caution">
    <text evidence="5">The sequence shown here is derived from an EMBL/GenBank/DDBJ whole genome shotgun (WGS) entry which is preliminary data.</text>
</comment>
<evidence type="ECO:0000313" key="6">
    <source>
        <dbReference type="Proteomes" id="UP001185863"/>
    </source>
</evidence>
<organism evidence="5 6">
    <name type="scientific">Rhodococcus oxybenzonivorans</name>
    <dbReference type="NCBI Taxonomy" id="1990687"/>
    <lineage>
        <taxon>Bacteria</taxon>
        <taxon>Bacillati</taxon>
        <taxon>Actinomycetota</taxon>
        <taxon>Actinomycetes</taxon>
        <taxon>Mycobacteriales</taxon>
        <taxon>Nocardiaceae</taxon>
        <taxon>Rhodococcus</taxon>
    </lineage>
</organism>
<dbReference type="EMBL" id="JAWLUP010000008">
    <property type="protein sequence ID" value="MDV7264188.1"/>
    <property type="molecule type" value="Genomic_DNA"/>
</dbReference>
<feature type="domain" description="Alpha/beta hydrolase fold-3" evidence="4">
    <location>
        <begin position="124"/>
        <end position="329"/>
    </location>
</feature>
<accession>A0AAE5A5P5</accession>
<evidence type="ECO:0000313" key="5">
    <source>
        <dbReference type="EMBL" id="MDV7264188.1"/>
    </source>
</evidence>
<evidence type="ECO:0000256" key="1">
    <source>
        <dbReference type="ARBA" id="ARBA00010515"/>
    </source>
</evidence>
<dbReference type="GO" id="GO:0004806">
    <property type="term" value="F:triacylglycerol lipase activity"/>
    <property type="evidence" value="ECO:0007669"/>
    <property type="project" value="TreeGrafter"/>
</dbReference>
<dbReference type="InterPro" id="IPR029058">
    <property type="entry name" value="AB_hydrolase_fold"/>
</dbReference>
<dbReference type="InterPro" id="IPR050300">
    <property type="entry name" value="GDXG_lipolytic_enzyme"/>
</dbReference>
<gene>
    <name evidence="5" type="ORF">R4315_06450</name>
</gene>
<dbReference type="Gene3D" id="3.40.50.1820">
    <property type="entry name" value="alpha/beta hydrolase"/>
    <property type="match status" value="1"/>
</dbReference>
<dbReference type="SUPFAM" id="SSF53474">
    <property type="entry name" value="alpha/beta-Hydrolases"/>
    <property type="match status" value="1"/>
</dbReference>
<dbReference type="PROSITE" id="PS01174">
    <property type="entry name" value="LIPASE_GDXG_SER"/>
    <property type="match status" value="1"/>
</dbReference>
<dbReference type="AlphaFoldDB" id="A0AAE5A5P5"/>
<dbReference type="PANTHER" id="PTHR48081">
    <property type="entry name" value="AB HYDROLASE SUPERFAMILY PROTEIN C4A8.06C"/>
    <property type="match status" value="1"/>
</dbReference>
<dbReference type="InterPro" id="IPR033140">
    <property type="entry name" value="Lipase_GDXG_put_SER_AS"/>
</dbReference>
<reference evidence="5" key="1">
    <citation type="submission" date="2023-10" db="EMBL/GenBank/DDBJ databases">
        <title>Development of a sustainable strategy for remediation of hydrocarbon-contaminated territories based on the waste exchange concept.</title>
        <authorList>
            <person name="Krivoruchko A."/>
        </authorList>
    </citation>
    <scope>NUCLEOTIDE SEQUENCE</scope>
    <source>
        <strain evidence="5">IEGM 68</strain>
    </source>
</reference>
<dbReference type="PANTHER" id="PTHR48081:SF30">
    <property type="entry name" value="ACETYL-HYDROLASE LIPR-RELATED"/>
    <property type="match status" value="1"/>
</dbReference>
<evidence type="ECO:0000256" key="2">
    <source>
        <dbReference type="ARBA" id="ARBA00022801"/>
    </source>
</evidence>